<protein>
    <submittedName>
        <fullName evidence="1">Uncharacterized protein</fullName>
    </submittedName>
</protein>
<reference evidence="1 2" key="1">
    <citation type="submission" date="2024-02" db="EMBL/GenBank/DDBJ databases">
        <title>Rhodopirellula caenicola NBRC 110016.</title>
        <authorList>
            <person name="Ichikawa N."/>
            <person name="Katano-Makiyama Y."/>
            <person name="Hidaka K."/>
        </authorList>
    </citation>
    <scope>NUCLEOTIDE SEQUENCE [LARGE SCALE GENOMIC DNA]</scope>
    <source>
        <strain evidence="1 2">NBRC 110016</strain>
    </source>
</reference>
<dbReference type="Proteomes" id="UP001416858">
    <property type="component" value="Unassembled WGS sequence"/>
</dbReference>
<dbReference type="EMBL" id="BAABRO010000020">
    <property type="protein sequence ID" value="GAA5510196.1"/>
    <property type="molecule type" value="Genomic_DNA"/>
</dbReference>
<comment type="caution">
    <text evidence="1">The sequence shown here is derived from an EMBL/GenBank/DDBJ whole genome shotgun (WGS) entry which is preliminary data.</text>
</comment>
<evidence type="ECO:0000313" key="2">
    <source>
        <dbReference type="Proteomes" id="UP001416858"/>
    </source>
</evidence>
<name>A0ABP9VYM1_9BACT</name>
<accession>A0ABP9VYM1</accession>
<gene>
    <name evidence="1" type="ORF">Rcae01_05702</name>
</gene>
<organism evidence="1 2">
    <name type="scientific">Novipirellula caenicola</name>
    <dbReference type="NCBI Taxonomy" id="1536901"/>
    <lineage>
        <taxon>Bacteria</taxon>
        <taxon>Pseudomonadati</taxon>
        <taxon>Planctomycetota</taxon>
        <taxon>Planctomycetia</taxon>
        <taxon>Pirellulales</taxon>
        <taxon>Pirellulaceae</taxon>
        <taxon>Novipirellula</taxon>
    </lineage>
</organism>
<evidence type="ECO:0000313" key="1">
    <source>
        <dbReference type="EMBL" id="GAA5510196.1"/>
    </source>
</evidence>
<keyword evidence="2" id="KW-1185">Reference proteome</keyword>
<sequence>MNVHCIICWSTCTACVSSPNRFANNMPRLAIALRKQAPIGNVVVRRSGDPLFTKGQPVESYDPRNHLVWKAATLLSCQLKVIFSWLITLVLQSFELPPMRRSRRCQNLATMMPVLAIHRVLLCPAVHYQDCIIKNRCWFVIEIYPLVGITAHFSPSASEQDVKSLHCEVGGSNRAVNFSRSATLLANDAVIGHPPLIDGCFPVPPAAFQRSQRAIERSQRAAAVSPTPSTMPLGSA</sequence>
<proteinExistence type="predicted"/>